<gene>
    <name evidence="1" type="ORF">C8E97_1349</name>
</gene>
<keyword evidence="2" id="KW-1185">Reference proteome</keyword>
<sequence length="85" mass="9009">MHVMAVSTVSDADEFWGSLKKAYAKLPDGAEWKVAVASTDGGKAVNIIAHDSLDVVRDFFEAQAGAHATTEFFEADAANAIGLPR</sequence>
<organism evidence="1 2">
    <name type="scientific">Saccharothrix australiensis</name>
    <dbReference type="NCBI Taxonomy" id="2072"/>
    <lineage>
        <taxon>Bacteria</taxon>
        <taxon>Bacillati</taxon>
        <taxon>Actinomycetota</taxon>
        <taxon>Actinomycetes</taxon>
        <taxon>Pseudonocardiales</taxon>
        <taxon>Pseudonocardiaceae</taxon>
        <taxon>Saccharothrix</taxon>
    </lineage>
</organism>
<dbReference type="RefSeq" id="WP_121002638.1">
    <property type="nucleotide sequence ID" value="NZ_RBXO01000001.1"/>
</dbReference>
<dbReference type="AlphaFoldDB" id="A0A495VTU5"/>
<dbReference type="Proteomes" id="UP000282084">
    <property type="component" value="Unassembled WGS sequence"/>
</dbReference>
<evidence type="ECO:0000313" key="2">
    <source>
        <dbReference type="Proteomes" id="UP000282084"/>
    </source>
</evidence>
<proteinExistence type="predicted"/>
<dbReference type="OrthoDB" id="4282756at2"/>
<dbReference type="EMBL" id="RBXO01000001">
    <property type="protein sequence ID" value="RKT52811.1"/>
    <property type="molecule type" value="Genomic_DNA"/>
</dbReference>
<protein>
    <submittedName>
        <fullName evidence="1">Uncharacterized protein</fullName>
    </submittedName>
</protein>
<evidence type="ECO:0000313" key="1">
    <source>
        <dbReference type="EMBL" id="RKT52811.1"/>
    </source>
</evidence>
<name>A0A495VTU5_9PSEU</name>
<accession>A0A495VTU5</accession>
<comment type="caution">
    <text evidence="1">The sequence shown here is derived from an EMBL/GenBank/DDBJ whole genome shotgun (WGS) entry which is preliminary data.</text>
</comment>
<reference evidence="1 2" key="1">
    <citation type="submission" date="2018-10" db="EMBL/GenBank/DDBJ databases">
        <title>Sequencing the genomes of 1000 actinobacteria strains.</title>
        <authorList>
            <person name="Klenk H.-P."/>
        </authorList>
    </citation>
    <scope>NUCLEOTIDE SEQUENCE [LARGE SCALE GENOMIC DNA]</scope>
    <source>
        <strain evidence="1 2">DSM 43800</strain>
    </source>
</reference>